<comment type="similarity">
    <text evidence="1">Belongs to the ATPase alpha/beta chains family.</text>
</comment>
<organism evidence="10 11">
    <name type="scientific">Durusdinium trenchii</name>
    <dbReference type="NCBI Taxonomy" id="1381693"/>
    <lineage>
        <taxon>Eukaryota</taxon>
        <taxon>Sar</taxon>
        <taxon>Alveolata</taxon>
        <taxon>Dinophyceae</taxon>
        <taxon>Suessiales</taxon>
        <taxon>Symbiodiniaceae</taxon>
        <taxon>Durusdinium</taxon>
    </lineage>
</organism>
<evidence type="ECO:0000256" key="1">
    <source>
        <dbReference type="ARBA" id="ARBA00008936"/>
    </source>
</evidence>
<dbReference type="HAMAP" id="MF_00310">
    <property type="entry name" value="ATP_synth_B_arch"/>
    <property type="match status" value="1"/>
</dbReference>
<feature type="domain" description="ATPase F1/V1/A1 complex alpha/beta subunit nucleotide-binding" evidence="5">
    <location>
        <begin position="189"/>
        <end position="324"/>
    </location>
</feature>
<dbReference type="PROSITE" id="PS00152">
    <property type="entry name" value="ATPASE_ALPHA_BETA"/>
    <property type="match status" value="1"/>
</dbReference>
<dbReference type="InterPro" id="IPR022879">
    <property type="entry name" value="V-ATPase_su_B/beta"/>
</dbReference>
<evidence type="ECO:0000259" key="7">
    <source>
        <dbReference type="Pfam" id="PF02874"/>
    </source>
</evidence>
<feature type="domain" description="ATPase F1/V1/A1 complex alpha/beta subunit N-terminal" evidence="7">
    <location>
        <begin position="50"/>
        <end position="116"/>
    </location>
</feature>
<dbReference type="CDD" id="cd18112">
    <property type="entry name" value="ATP-synt_V_A-type_beta_C"/>
    <property type="match status" value="1"/>
</dbReference>
<dbReference type="Proteomes" id="UP001642484">
    <property type="component" value="Unassembled WGS sequence"/>
</dbReference>
<dbReference type="SUPFAM" id="SSF56399">
    <property type="entry name" value="ADP-ribosylation"/>
    <property type="match status" value="1"/>
</dbReference>
<accession>A0ABP0QBN8</accession>
<gene>
    <name evidence="9" type="ORF">CCMP2556_LOCUS41420</name>
    <name evidence="10" type="ORF">CCMP2556_LOCUS41449</name>
</gene>
<comment type="caution">
    <text evidence="10">The sequence shown here is derived from an EMBL/GenBank/DDBJ whole genome shotgun (WGS) entry which is preliminary data.</text>
</comment>
<dbReference type="Gene3D" id="3.40.50.12240">
    <property type="match status" value="1"/>
</dbReference>
<proteinExistence type="inferred from homology"/>
<dbReference type="Gene3D" id="3.90.228.10">
    <property type="match status" value="1"/>
</dbReference>
<dbReference type="CDD" id="cd01135">
    <property type="entry name" value="V_A-ATPase_B"/>
    <property type="match status" value="1"/>
</dbReference>
<dbReference type="PANTHER" id="PTHR43389:SF4">
    <property type="entry name" value="V-TYPE PROTON ATPASE SUBUNIT B"/>
    <property type="match status" value="1"/>
</dbReference>
<protein>
    <recommendedName>
        <fullName evidence="12">Poly [ADP-ribose] polymerase</fullName>
    </recommendedName>
</protein>
<evidence type="ECO:0000259" key="6">
    <source>
        <dbReference type="Pfam" id="PF00644"/>
    </source>
</evidence>
<feature type="domain" description="ATP synthase A/B type C-terminal" evidence="8">
    <location>
        <begin position="400"/>
        <end position="498"/>
    </location>
</feature>
<dbReference type="InterPro" id="IPR027417">
    <property type="entry name" value="P-loop_NTPase"/>
</dbReference>
<evidence type="ECO:0000256" key="4">
    <source>
        <dbReference type="ARBA" id="ARBA00023065"/>
    </source>
</evidence>
<evidence type="ECO:0000313" key="10">
    <source>
        <dbReference type="EMBL" id="CAK9085354.1"/>
    </source>
</evidence>
<evidence type="ECO:0008006" key="12">
    <source>
        <dbReference type="Google" id="ProtNLM"/>
    </source>
</evidence>
<keyword evidence="4" id="KW-0406">Ion transport</keyword>
<dbReference type="InterPro" id="IPR020003">
    <property type="entry name" value="ATPase_a/bsu_AS"/>
</dbReference>
<dbReference type="InterPro" id="IPR055190">
    <property type="entry name" value="ATP-synt_VA_C"/>
</dbReference>
<name>A0ABP0QBN8_9DINO</name>
<dbReference type="CDD" id="cd18118">
    <property type="entry name" value="ATP-synt_V_A-type_beta_N"/>
    <property type="match status" value="1"/>
</dbReference>
<dbReference type="PANTHER" id="PTHR43389">
    <property type="entry name" value="V-TYPE PROTON ATPASE SUBUNIT B"/>
    <property type="match status" value="1"/>
</dbReference>
<evidence type="ECO:0000313" key="11">
    <source>
        <dbReference type="Proteomes" id="UP001642484"/>
    </source>
</evidence>
<evidence type="ECO:0000259" key="5">
    <source>
        <dbReference type="Pfam" id="PF00006"/>
    </source>
</evidence>
<keyword evidence="2" id="KW-0813">Transport</keyword>
<dbReference type="SUPFAM" id="SSF52540">
    <property type="entry name" value="P-loop containing nucleoside triphosphate hydrolases"/>
    <property type="match status" value="1"/>
</dbReference>
<keyword evidence="11" id="KW-1185">Reference proteome</keyword>
<dbReference type="EMBL" id="CAXAMN010024284">
    <property type="protein sequence ID" value="CAK9085293.1"/>
    <property type="molecule type" value="Genomic_DNA"/>
</dbReference>
<dbReference type="InterPro" id="IPR012317">
    <property type="entry name" value="Poly(ADP-ribose)pol_cat_dom"/>
</dbReference>
<feature type="domain" description="ATPase F1/V1/A1 complex alpha/beta subunit nucleotide-binding" evidence="5">
    <location>
        <begin position="325"/>
        <end position="394"/>
    </location>
</feature>
<keyword evidence="3" id="KW-0375">Hydrogen ion transport</keyword>
<dbReference type="EMBL" id="CAXAMN010024295">
    <property type="protein sequence ID" value="CAK9085354.1"/>
    <property type="molecule type" value="Genomic_DNA"/>
</dbReference>
<dbReference type="Pfam" id="PF22919">
    <property type="entry name" value="ATP-synt_VA_C"/>
    <property type="match status" value="1"/>
</dbReference>
<dbReference type="InterPro" id="IPR004100">
    <property type="entry name" value="ATPase_F1/V1/A1_a/bsu_N"/>
</dbReference>
<dbReference type="NCBIfam" id="NF003235">
    <property type="entry name" value="PRK04196.1"/>
    <property type="match status" value="1"/>
</dbReference>
<evidence type="ECO:0000256" key="3">
    <source>
        <dbReference type="ARBA" id="ARBA00022781"/>
    </source>
</evidence>
<evidence type="ECO:0000256" key="2">
    <source>
        <dbReference type="ARBA" id="ARBA00022448"/>
    </source>
</evidence>
<reference evidence="10 11" key="1">
    <citation type="submission" date="2024-02" db="EMBL/GenBank/DDBJ databases">
        <authorList>
            <person name="Chen Y."/>
            <person name="Shah S."/>
            <person name="Dougan E. K."/>
            <person name="Thang M."/>
            <person name="Chan C."/>
        </authorList>
    </citation>
    <scope>NUCLEOTIDE SEQUENCE [LARGE SCALE GENOMIC DNA]</scope>
</reference>
<dbReference type="Pfam" id="PF02874">
    <property type="entry name" value="ATP-synt_ab_N"/>
    <property type="match status" value="1"/>
</dbReference>
<evidence type="ECO:0000259" key="8">
    <source>
        <dbReference type="Pfam" id="PF22919"/>
    </source>
</evidence>
<dbReference type="Pfam" id="PF00644">
    <property type="entry name" value="PARP"/>
    <property type="match status" value="1"/>
</dbReference>
<feature type="domain" description="PARP catalytic" evidence="6">
    <location>
        <begin position="611"/>
        <end position="837"/>
    </location>
</feature>
<dbReference type="Pfam" id="PF00006">
    <property type="entry name" value="ATP-synt_ab"/>
    <property type="match status" value="2"/>
</dbReference>
<dbReference type="InterPro" id="IPR000194">
    <property type="entry name" value="ATPase_F1/V1/A1_a/bsu_nucl-bd"/>
</dbReference>
<sequence>MSGAQGQSAIQGAEMTELRVKMALSAAAVNAAAAQRDYKAVYPRIDYRTITGVEGPLVIMENVKFPTYGEIVNVNLSDGSVRQGQILEVNKKKAIVQVFEGTSNIDNRDCHIEFTGDTLKMPISDDLMGWGTRERAARAESLRSSRAFNGSGKPIDKGPTVLAEEFLDIGGAPLNPKSRVYPKEMIQTGISAIDTMNSVVRGQKLPLFSAAGLPHNEIAAQVCRQASLVKGKDVQDHSQENFSIVFGAMGVNMETARFFRNDFEENGSMENVVLFMNLANDPTIERIVTPRLALTTAEYFAYTREQHVFVILTDMSSYADALREDLSTIYERAGRVEGRNGSITQFPILTMPNDDITHPIPDLTGYITEGQVFVDRALHNRQIYPPINVLPSLSRLMKSGIGKGMTRDDHPNVSDQLYANYAIGQDTRAMKAVVGEEALNEDEHKFLEFTDKFELKFLTQGAYENRDVFTSLDIAWTLLRIFPQELLKKIPQKLKASYSELQQAIGDRNAWIVFHHIELRMIVCGGVKRIQKDPGIPHPMSIHIRGNPIENNGAGAPATRETPSHHVVIINDPRRQNLDHELQEELQKFPDYWVTRESPQPFHNIVECGTEEVSHVQEILNRTIFCPGEEPKGMKIEKLFRVEDSRMWNSYERSVACLSEARAQEDEPADVIRTPHSGTLQAKPLTVRVAPDNFMGRLRLECNEAYLWHGTDRASAENIIGHHFDMKRAGTVNAKALGRGAYFAETSCLADKYAPPGPDGLHAILLVRAALGRVYVETRYTKWRGGRLKRMVSAKHVVREGKYDSVLGDRKYAFNREAREYCVSNTGQLYPEYMLLYSRSDDPPVDLPGQMLKECSQR</sequence>
<evidence type="ECO:0000313" key="9">
    <source>
        <dbReference type="EMBL" id="CAK9085293.1"/>
    </source>
</evidence>